<dbReference type="Gene3D" id="3.40.720.10">
    <property type="entry name" value="Alkaline Phosphatase, subunit A"/>
    <property type="match status" value="1"/>
</dbReference>
<feature type="chain" id="PRO_5011689289" evidence="1">
    <location>
        <begin position="21"/>
        <end position="408"/>
    </location>
</feature>
<evidence type="ECO:0000313" key="3">
    <source>
        <dbReference type="EMBL" id="SDC55383.1"/>
    </source>
</evidence>
<dbReference type="InterPro" id="IPR017850">
    <property type="entry name" value="Alkaline_phosphatase_core_sf"/>
</dbReference>
<dbReference type="Proteomes" id="UP000199452">
    <property type="component" value="Unassembled WGS sequence"/>
</dbReference>
<dbReference type="Pfam" id="PF01663">
    <property type="entry name" value="Phosphodiest"/>
    <property type="match status" value="1"/>
</dbReference>
<gene>
    <name evidence="3" type="ORF">SAMN05216323_103624</name>
</gene>
<evidence type="ECO:0000313" key="4">
    <source>
        <dbReference type="Proteomes" id="UP000199452"/>
    </source>
</evidence>
<dbReference type="RefSeq" id="WP_092438712.1">
    <property type="nucleotide sequence ID" value="NZ_FMYP01000036.1"/>
</dbReference>
<feature type="domain" description="FlgD/Vpr Ig-like" evidence="2">
    <location>
        <begin position="330"/>
        <end position="392"/>
    </location>
</feature>
<evidence type="ECO:0000259" key="2">
    <source>
        <dbReference type="Pfam" id="PF13860"/>
    </source>
</evidence>
<dbReference type="STRING" id="1640674.SAMN05216323_103624"/>
<dbReference type="EMBL" id="FMYP01000036">
    <property type="protein sequence ID" value="SDC55383.1"/>
    <property type="molecule type" value="Genomic_DNA"/>
</dbReference>
<dbReference type="SUPFAM" id="SSF53649">
    <property type="entry name" value="Alkaline phosphatase-like"/>
    <property type="match status" value="1"/>
</dbReference>
<keyword evidence="1" id="KW-0732">Signal</keyword>
<evidence type="ECO:0000256" key="1">
    <source>
        <dbReference type="SAM" id="SignalP"/>
    </source>
</evidence>
<dbReference type="InterPro" id="IPR026444">
    <property type="entry name" value="Secre_tail"/>
</dbReference>
<reference evidence="3 4" key="1">
    <citation type="submission" date="2016-09" db="EMBL/GenBank/DDBJ databases">
        <authorList>
            <person name="Capua I."/>
            <person name="De Benedictis P."/>
            <person name="Joannis T."/>
            <person name="Lombin L.H."/>
            <person name="Cattoli G."/>
        </authorList>
    </citation>
    <scope>NUCLEOTIDE SEQUENCE [LARGE SCALE GENOMIC DNA]</scope>
    <source>
        <strain evidence="3 4">A7P-90m</strain>
    </source>
</reference>
<dbReference type="InterPro" id="IPR002591">
    <property type="entry name" value="Phosphodiest/P_Trfase"/>
</dbReference>
<feature type="signal peptide" evidence="1">
    <location>
        <begin position="1"/>
        <end position="20"/>
    </location>
</feature>
<organism evidence="3 4">
    <name type="scientific">Williamwhitmania taraxaci</name>
    <dbReference type="NCBI Taxonomy" id="1640674"/>
    <lineage>
        <taxon>Bacteria</taxon>
        <taxon>Pseudomonadati</taxon>
        <taxon>Bacteroidota</taxon>
        <taxon>Bacteroidia</taxon>
        <taxon>Bacteroidales</taxon>
        <taxon>Williamwhitmaniaceae</taxon>
        <taxon>Williamwhitmania</taxon>
    </lineage>
</organism>
<accession>A0A1G6MIN3</accession>
<proteinExistence type="predicted"/>
<name>A0A1G6MIN3_9BACT</name>
<dbReference type="Gene3D" id="2.60.40.4070">
    <property type="match status" value="1"/>
</dbReference>
<dbReference type="Pfam" id="PF13860">
    <property type="entry name" value="FlgD_ig"/>
    <property type="match status" value="1"/>
</dbReference>
<dbReference type="AlphaFoldDB" id="A0A1G6MIN3"/>
<dbReference type="InterPro" id="IPR025965">
    <property type="entry name" value="FlgD/Vpr_Ig-like"/>
</dbReference>
<dbReference type="OrthoDB" id="9791578at2"/>
<sequence>MIPKIAKPFLFLILFVSAVAALQAQSPDKIMVVIIDGARYSETLGDPTHRFTPQMWSLAQQGTTISNFANNNYTYTSRAIPALWCGAWTDVQNINYQGSDTQQSVLPTIFEYYRKDKKLPSTECYSISKYLPSLWRPSYDPDYGESYWPAFQSVGSNDSDAATQTQVVMDRYHPHFLWVYLDNVDHEGHSGDWSKYTRAIFIADSIVGVLWAKLQADPFYRNSTTLIVTNDHGRHDDQHGGFQGHGCSCDGCRHIQFLAVGPSIKQNYVSTQYRTIPDMVVTASFLLGVNPAKATGSVMHEIFTSTGIAEESNQDFQLKECSPNPFINSTSIRYFLSKPSDVQLSIHSVSGERITLLKRENQNVGLNSIEWDGTNNQGLRVNSGIYFYRLQVGNQSKAGQLIFSRTAH</sequence>
<protein>
    <submittedName>
        <fullName evidence="3">Por secretion system C-terminal sorting domain-containing protein</fullName>
    </submittedName>
</protein>
<dbReference type="NCBIfam" id="TIGR04183">
    <property type="entry name" value="Por_Secre_tail"/>
    <property type="match status" value="1"/>
</dbReference>
<keyword evidence="4" id="KW-1185">Reference proteome</keyword>